<dbReference type="Proteomes" id="UP000220840">
    <property type="component" value="Unassembled WGS sequence"/>
</dbReference>
<evidence type="ECO:0000256" key="1">
    <source>
        <dbReference type="SAM" id="Coils"/>
    </source>
</evidence>
<dbReference type="AlphaFoldDB" id="A0A2A7MIJ3"/>
<feature type="coiled-coil region" evidence="1">
    <location>
        <begin position="98"/>
        <end position="132"/>
    </location>
</feature>
<evidence type="ECO:0000313" key="4">
    <source>
        <dbReference type="Proteomes" id="UP000220840"/>
    </source>
</evidence>
<feature type="transmembrane region" description="Helical" evidence="2">
    <location>
        <begin position="12"/>
        <end position="31"/>
    </location>
</feature>
<keyword evidence="1" id="KW-0175">Coiled coil</keyword>
<accession>A0A2A7MIJ3</accession>
<evidence type="ECO:0000313" key="3">
    <source>
        <dbReference type="EMBL" id="PEG31131.1"/>
    </source>
</evidence>
<dbReference type="EMBL" id="PDCJ01000001">
    <property type="protein sequence ID" value="PEG31131.1"/>
    <property type="molecule type" value="Genomic_DNA"/>
</dbReference>
<keyword evidence="2" id="KW-0812">Transmembrane</keyword>
<protein>
    <submittedName>
        <fullName evidence="3">Uncharacterized protein</fullName>
    </submittedName>
</protein>
<name>A0A2A7MIJ3_9CLOT</name>
<proteinExistence type="predicted"/>
<keyword evidence="2" id="KW-0472">Membrane</keyword>
<reference evidence="3 4" key="1">
    <citation type="submission" date="2017-10" db="EMBL/GenBank/DDBJ databases">
        <title>Effective Description of Clostridium neonatale sp. nov. linked to necrotizing enterocolitis in neonates and a clarification of species assignable to the genus Clostridium (Prazmowski 1880) emend. Lawson and Rainey 2016.</title>
        <authorList>
            <person name="Bernard K."/>
            <person name="Burdz T."/>
            <person name="Wiebe D."/>
            <person name="Balcewich B."/>
            <person name="Alfa M."/>
            <person name="Bernier A.-M."/>
        </authorList>
    </citation>
    <scope>NUCLEOTIDE SEQUENCE [LARGE SCALE GENOMIC DNA]</scope>
    <source>
        <strain evidence="3 4">LCDC99A005</strain>
    </source>
</reference>
<dbReference type="RefSeq" id="WP_058295291.1">
    <property type="nucleotide sequence ID" value="NZ_LN890328.1"/>
</dbReference>
<gene>
    <name evidence="3" type="ORF">CQ394_05240</name>
</gene>
<organism evidence="3 4">
    <name type="scientific">Clostridium neonatale</name>
    <dbReference type="NCBI Taxonomy" id="137838"/>
    <lineage>
        <taxon>Bacteria</taxon>
        <taxon>Bacillati</taxon>
        <taxon>Bacillota</taxon>
        <taxon>Clostridia</taxon>
        <taxon>Eubacteriales</taxon>
        <taxon>Clostridiaceae</taxon>
        <taxon>Clostridium</taxon>
    </lineage>
</organism>
<sequence>MVVKKKGSSLIFVVIIFMFVTIISSSMLSMVSSNYKARVSESNRIKNLYGADSGINTAYVIITKTFEAATQYGYLKVNELYNMYKNENIDINTNRGKYVTLINDIDELESDIKNLQNQIKDVDENKDTLKFKQQISEKRKLIEEDKEFIELIKKEEFKRAFKEYINTNLKNFTEDGSYIQYIKENYSDTYMAQNISIGYDNNQKIESEILEQEIDRIKYEKEISKSNGHKYDIKLQYYDKEKPYKIKLISTFYDRTNKKEDNENGFSNVKNKRQLQASYIMNVPNFDDIYFEKVSEDIYENSFFNDKGITVGRDFIINNVSNLTVDGDIFVVGVKPSTMNINNKYNGGISLKDSKNVKFNGDVVTRSTFNIQDNSSVEIKNNLYASNIYAGAINKDGSIISNSNLNVYNNVVLDNDLTLNGYNTQIKINNFYGINDKNINSEYSDQSKNSSSIIINNYDDDSKITINNEAYIMGTAYINTENKYQTGESVAVKGNYKAYSVEDPDKANQQFEEDDPLRVLKGSLKEKVDHFVKYWSKEENKEGLLSEVIKLPSEVHSVGATVSEGNVNNSTNYDSEIIKTKKAEYAARVYKLDNVEINEENKDDYYSYYNNEDIINIEQIINLSNLDGYNIESEANKDYKALFDNSKKIMEIKSGNNDEIEITDKKIKITAKDGELNAVIVTNGDIIIDDNITINGNIITTDNLNIEGSNVKIKEDKNVKDKVIESKSDLFKEIFGVMTSEEITQNEATQNILNSQYNIDDFVKINRWKILK</sequence>
<dbReference type="STRING" id="137838.GCA_001458595_02515"/>
<keyword evidence="2" id="KW-1133">Transmembrane helix</keyword>
<comment type="caution">
    <text evidence="3">The sequence shown here is derived from an EMBL/GenBank/DDBJ whole genome shotgun (WGS) entry which is preliminary data.</text>
</comment>
<evidence type="ECO:0000256" key="2">
    <source>
        <dbReference type="SAM" id="Phobius"/>
    </source>
</evidence>
<dbReference type="OrthoDB" id="1947207at2"/>
<keyword evidence="4" id="KW-1185">Reference proteome</keyword>